<name>A0A662ZK64_9GAMM</name>
<accession>A0A662ZK64</accession>
<feature type="region of interest" description="Disordered" evidence="1">
    <location>
        <begin position="1"/>
        <end position="25"/>
    </location>
</feature>
<evidence type="ECO:0000256" key="1">
    <source>
        <dbReference type="SAM" id="MobiDB-lite"/>
    </source>
</evidence>
<sequence>MSNEELYDTEVSAQDFASEDNTSNEFEVDLSRRSPKGDVFIQVYPRTRHWLRVGVRPEGIINENKEEGVFSFVKRMKDPDYDPAEGTRYITFRCNIVLGELEIEMSFTHIEVSYQNENGEIGPGSQVYEGDEECDAIKSVFDKVIDNLAAYLSKQ</sequence>
<proteinExistence type="predicted"/>
<protein>
    <submittedName>
        <fullName evidence="2">Uncharacterized protein</fullName>
    </submittedName>
</protein>
<keyword evidence="3" id="KW-1185">Reference proteome</keyword>
<dbReference type="OrthoDB" id="7062993at2"/>
<gene>
    <name evidence="2" type="ORF">SAMN02910344_01762</name>
</gene>
<dbReference type="EMBL" id="FOXF01000038">
    <property type="protein sequence ID" value="SFP57305.1"/>
    <property type="molecule type" value="Genomic_DNA"/>
</dbReference>
<reference evidence="2 3" key="1">
    <citation type="submission" date="2016-10" db="EMBL/GenBank/DDBJ databases">
        <authorList>
            <person name="Varghese N."/>
            <person name="Submissions S."/>
        </authorList>
    </citation>
    <scope>NUCLEOTIDE SEQUENCE [LARGE SCALE GENOMIC DNA]</scope>
    <source>
        <strain evidence="2 3">DSM 1361</strain>
    </source>
</reference>
<dbReference type="AlphaFoldDB" id="A0A662ZK64"/>
<organism evidence="2 3">
    <name type="scientific">Ruminobacter amylophilus</name>
    <dbReference type="NCBI Taxonomy" id="867"/>
    <lineage>
        <taxon>Bacteria</taxon>
        <taxon>Pseudomonadati</taxon>
        <taxon>Pseudomonadota</taxon>
        <taxon>Gammaproteobacteria</taxon>
        <taxon>Aeromonadales</taxon>
        <taxon>Succinivibrionaceae</taxon>
        <taxon>Ruminobacter</taxon>
    </lineage>
</organism>
<dbReference type="Proteomes" id="UP000243745">
    <property type="component" value="Unassembled WGS sequence"/>
</dbReference>
<evidence type="ECO:0000313" key="3">
    <source>
        <dbReference type="Proteomes" id="UP000243745"/>
    </source>
</evidence>
<evidence type="ECO:0000313" key="2">
    <source>
        <dbReference type="EMBL" id="SFP57305.1"/>
    </source>
</evidence>
<dbReference type="RefSeq" id="WP_031578297.1">
    <property type="nucleotide sequence ID" value="NZ_FOXF01000038.1"/>
</dbReference>